<dbReference type="Gene3D" id="2.60.120.10">
    <property type="entry name" value="Jelly Rolls"/>
    <property type="match status" value="1"/>
</dbReference>
<feature type="domain" description="Cupin type-2" evidence="2">
    <location>
        <begin position="58"/>
        <end position="131"/>
    </location>
</feature>
<accession>A0A6C0C9K8</accession>
<keyword evidence="1" id="KW-1133">Transmembrane helix</keyword>
<protein>
    <recommendedName>
        <fullName evidence="2">Cupin type-2 domain-containing protein</fullName>
    </recommendedName>
</protein>
<evidence type="ECO:0000259" key="2">
    <source>
        <dbReference type="Pfam" id="PF07883"/>
    </source>
</evidence>
<keyword evidence="1" id="KW-0812">Transmembrane</keyword>
<evidence type="ECO:0000313" key="3">
    <source>
        <dbReference type="EMBL" id="QHT00500.1"/>
    </source>
</evidence>
<dbReference type="InterPro" id="IPR011051">
    <property type="entry name" value="RmlC_Cupin_sf"/>
</dbReference>
<dbReference type="InterPro" id="IPR014710">
    <property type="entry name" value="RmlC-like_jellyroll"/>
</dbReference>
<reference evidence="3" key="1">
    <citation type="journal article" date="2020" name="Nature">
        <title>Giant virus diversity and host interactions through global metagenomics.</title>
        <authorList>
            <person name="Schulz F."/>
            <person name="Roux S."/>
            <person name="Paez-Espino D."/>
            <person name="Jungbluth S."/>
            <person name="Walsh D.A."/>
            <person name="Denef V.J."/>
            <person name="McMahon K.D."/>
            <person name="Konstantinidis K.T."/>
            <person name="Eloe-Fadrosh E.A."/>
            <person name="Kyrpides N.C."/>
            <person name="Woyke T."/>
        </authorList>
    </citation>
    <scope>NUCLEOTIDE SEQUENCE</scope>
    <source>
        <strain evidence="3">GVMAG-M-3300020192-26</strain>
    </source>
</reference>
<dbReference type="InterPro" id="IPR052538">
    <property type="entry name" value="Flavonoid_dioxygenase-like"/>
</dbReference>
<name>A0A6C0C9K8_9ZZZZ</name>
<dbReference type="SUPFAM" id="SSF51182">
    <property type="entry name" value="RmlC-like cupins"/>
    <property type="match status" value="1"/>
</dbReference>
<dbReference type="InterPro" id="IPR013096">
    <property type="entry name" value="Cupin_2"/>
</dbReference>
<evidence type="ECO:0000256" key="1">
    <source>
        <dbReference type="SAM" id="Phobius"/>
    </source>
</evidence>
<dbReference type="Pfam" id="PF07883">
    <property type="entry name" value="Cupin_2"/>
    <property type="match status" value="1"/>
</dbReference>
<organism evidence="3">
    <name type="scientific">viral metagenome</name>
    <dbReference type="NCBI Taxonomy" id="1070528"/>
    <lineage>
        <taxon>unclassified sequences</taxon>
        <taxon>metagenomes</taxon>
        <taxon>organismal metagenomes</taxon>
    </lineage>
</organism>
<dbReference type="EMBL" id="MN739356">
    <property type="protein sequence ID" value="QHT00500.1"/>
    <property type="molecule type" value="Genomic_DNA"/>
</dbReference>
<dbReference type="AlphaFoldDB" id="A0A6C0C9K8"/>
<feature type="transmembrane region" description="Helical" evidence="1">
    <location>
        <begin position="6"/>
        <end position="30"/>
    </location>
</feature>
<dbReference type="PANTHER" id="PTHR43346:SF1">
    <property type="entry name" value="QUERCETIN 2,3-DIOXYGENASE-RELATED"/>
    <property type="match status" value="1"/>
</dbReference>
<proteinExistence type="predicted"/>
<keyword evidence="1" id="KW-0472">Membrane</keyword>
<dbReference type="PANTHER" id="PTHR43346">
    <property type="entry name" value="LIGAND BINDING DOMAIN PROTEIN, PUTATIVE (AFU_ORTHOLOGUE AFUA_6G14370)-RELATED"/>
    <property type="match status" value="1"/>
</dbReference>
<sequence>MILKKIITIFICSIFLQIYVLFISTMVEIFTGNIEKLSLENKDYRKVLFTSGRQQLVLMRLKPGEYIGMEKHDDADQFIRIEKGNGAVQFGADVKDLLQVTLGDGSAVLIPAGTWHNIINTSNEDMKLYTLYSPPQHEDKLVQANKPAQEGGKVYHQKYLKYKGKYLSLKKSLI</sequence>
<dbReference type="CDD" id="cd02223">
    <property type="entry name" value="cupin_Bh2720-like"/>
    <property type="match status" value="1"/>
</dbReference>